<dbReference type="EMBL" id="CM039170">
    <property type="protein sequence ID" value="KAH9803026.1"/>
    <property type="molecule type" value="Genomic_DNA"/>
</dbReference>
<accession>A0ACB8NY11</accession>
<name>A0ACB8NY11_CITSI</name>
<evidence type="ECO:0000313" key="2">
    <source>
        <dbReference type="Proteomes" id="UP000829398"/>
    </source>
</evidence>
<proteinExistence type="predicted"/>
<reference evidence="2" key="1">
    <citation type="journal article" date="2023" name="Hortic. Res.">
        <title>A chromosome-level phased genome enabling allele-level studies in sweet orange: a case study on citrus Huanglongbing tolerance.</title>
        <authorList>
            <person name="Wu B."/>
            <person name="Yu Q."/>
            <person name="Deng Z."/>
            <person name="Duan Y."/>
            <person name="Luo F."/>
            <person name="Gmitter F. Jr."/>
        </authorList>
    </citation>
    <scope>NUCLEOTIDE SEQUENCE [LARGE SCALE GENOMIC DNA]</scope>
    <source>
        <strain evidence="2">cv. Valencia</strain>
    </source>
</reference>
<evidence type="ECO:0000313" key="1">
    <source>
        <dbReference type="EMBL" id="KAH9803026.1"/>
    </source>
</evidence>
<comment type="caution">
    <text evidence="1">The sequence shown here is derived from an EMBL/GenBank/DDBJ whole genome shotgun (WGS) entry which is preliminary data.</text>
</comment>
<gene>
    <name evidence="1" type="ORF">KPL71_001625</name>
</gene>
<protein>
    <submittedName>
        <fullName evidence="1">G-type lectin S-receptor-like serine/threonine-protein kinase SD1-1</fullName>
    </submittedName>
</protein>
<keyword evidence="2" id="KW-1185">Reference proteome</keyword>
<sequence length="876" mass="98833">MTYSWTSRIFLLLLPRLPDSYKIYLFEEPCYQMSTHHCWSSSKHIPQTENFEEFISVTTKSECALAKSECALMNFAVVTYLDNSKSVEYLSGKKKGAFAANDNITPSQSIRDGETLVSVNGTFELGFFSPGTPAKRYLGIWYKRVSPRTVAWVANRETPLTDHSGWFNVTSKGIVLVDGRDRIFWSSNTSKTMKNPVVQLMDSGNLVLKDGNNNSLENLLWQSFDHPCDTLIPGMKLGRNFKTGMDRHLSSWKSIDDPAPGEFSLGIDSHGFPQLVLRKGSVLQYRAGSWNGLGFTGTPPLKENVRLCDYKFVINENEVYYECDAKGPVVSRLWVNQSGLILRSIWSSQQNVWFLAYYAPVDRCDLYSVCGANARCTTNSRCACLEGFVPKSPNNWSEGCVRERELKCRNGDEFPKYVKLKLPDTSSSWFNASMNLKECSELCSKNCSCTAYANSDVERGGSGCLLWFGDLMDMKEYNDGGQDLYIRIASKPGRSVTKKQVGIIIASVLLMAMFIVASLFFIWRKKLKKQGLTKMSHMKEDMELWEFDFASIAKATDNFASYNKLGEGGFGPVYKGTLVEGQEIAVKRLSKGSGQGMEEFKNEVTLIARLQHRNLVKLLGCCIQADESMLIYEYMPNKSLDFFIFDQARATFLDWQKRIHIVGGIARGILYLHQDSRMRIIHRDLKASNVLLDNDMNPKISDFGMARIFGGDEIQTNTHKVVGTYGYMPPEYAAEGLFSVKSDVFSFGVLVLEIVSGKKNWRFSHPDHDHNLLGHAWILWKEKRAMELAGDTLADSHPPTEVLRCIHVGLLCVQHRPEDRPNMSSVVLMLSSDSLLPEPNRPGFFTERSLPEAEFSPSYPQSSTTNEITITELQGR</sequence>
<dbReference type="Proteomes" id="UP000829398">
    <property type="component" value="Chromosome 1"/>
</dbReference>
<organism evidence="1 2">
    <name type="scientific">Citrus sinensis</name>
    <name type="common">Sweet orange</name>
    <name type="synonym">Citrus aurantium var. sinensis</name>
    <dbReference type="NCBI Taxonomy" id="2711"/>
    <lineage>
        <taxon>Eukaryota</taxon>
        <taxon>Viridiplantae</taxon>
        <taxon>Streptophyta</taxon>
        <taxon>Embryophyta</taxon>
        <taxon>Tracheophyta</taxon>
        <taxon>Spermatophyta</taxon>
        <taxon>Magnoliopsida</taxon>
        <taxon>eudicotyledons</taxon>
        <taxon>Gunneridae</taxon>
        <taxon>Pentapetalae</taxon>
        <taxon>rosids</taxon>
        <taxon>malvids</taxon>
        <taxon>Sapindales</taxon>
        <taxon>Rutaceae</taxon>
        <taxon>Aurantioideae</taxon>
        <taxon>Citrus</taxon>
    </lineage>
</organism>